<keyword evidence="1" id="KW-0472">Membrane</keyword>
<gene>
    <name evidence="2" type="ORF">CCAP1982_LOCUS7514</name>
</gene>
<keyword evidence="1" id="KW-1133">Transmembrane helix</keyword>
<feature type="transmembrane region" description="Helical" evidence="1">
    <location>
        <begin position="47"/>
        <end position="64"/>
    </location>
</feature>
<evidence type="ECO:0000313" key="2">
    <source>
        <dbReference type="EMBL" id="CAD6998967.1"/>
    </source>
</evidence>
<keyword evidence="1" id="KW-0812">Transmembrane</keyword>
<keyword evidence="3" id="KW-1185">Reference proteome</keyword>
<reference evidence="2" key="1">
    <citation type="submission" date="2020-11" db="EMBL/GenBank/DDBJ databases">
        <authorList>
            <person name="Whitehead M."/>
        </authorList>
    </citation>
    <scope>NUCLEOTIDE SEQUENCE</scope>
    <source>
        <strain evidence="2">EGII</strain>
    </source>
</reference>
<accession>A0A811UMC7</accession>
<organism evidence="2 3">
    <name type="scientific">Ceratitis capitata</name>
    <name type="common">Mediterranean fruit fly</name>
    <name type="synonym">Tephritis capitata</name>
    <dbReference type="NCBI Taxonomy" id="7213"/>
    <lineage>
        <taxon>Eukaryota</taxon>
        <taxon>Metazoa</taxon>
        <taxon>Ecdysozoa</taxon>
        <taxon>Arthropoda</taxon>
        <taxon>Hexapoda</taxon>
        <taxon>Insecta</taxon>
        <taxon>Pterygota</taxon>
        <taxon>Neoptera</taxon>
        <taxon>Endopterygota</taxon>
        <taxon>Diptera</taxon>
        <taxon>Brachycera</taxon>
        <taxon>Muscomorpha</taxon>
        <taxon>Tephritoidea</taxon>
        <taxon>Tephritidae</taxon>
        <taxon>Ceratitis</taxon>
        <taxon>Ceratitis</taxon>
    </lineage>
</organism>
<dbReference type="AlphaFoldDB" id="A0A811UMC7"/>
<comment type="caution">
    <text evidence="2">The sequence shown here is derived from an EMBL/GenBank/DDBJ whole genome shotgun (WGS) entry which is preliminary data.</text>
</comment>
<proteinExistence type="predicted"/>
<protein>
    <submittedName>
        <fullName evidence="2">(Mediterranean fruit fly) hypothetical protein</fullName>
    </submittedName>
</protein>
<sequence>MQIAGMYAYVTPIFFDRQLCWWKTRKFTFSSVDVASTSLRRCCHSTTVLRILLSLAVVAVARIFTPRPLSCLCLLGRAQLLLPLLLLLAYFSCFIIVADSIFVFVVAFYY</sequence>
<dbReference type="Proteomes" id="UP000606786">
    <property type="component" value="Unassembled WGS sequence"/>
</dbReference>
<dbReference type="EMBL" id="CAJHJT010000012">
    <property type="protein sequence ID" value="CAD6998967.1"/>
    <property type="molecule type" value="Genomic_DNA"/>
</dbReference>
<feature type="transmembrane region" description="Helical" evidence="1">
    <location>
        <begin position="84"/>
        <end position="109"/>
    </location>
</feature>
<evidence type="ECO:0000313" key="3">
    <source>
        <dbReference type="Proteomes" id="UP000606786"/>
    </source>
</evidence>
<evidence type="ECO:0000256" key="1">
    <source>
        <dbReference type="SAM" id="Phobius"/>
    </source>
</evidence>
<name>A0A811UMC7_CERCA</name>